<dbReference type="Proteomes" id="UP000012174">
    <property type="component" value="Unassembled WGS sequence"/>
</dbReference>
<name>M7SET6_EUTLA</name>
<evidence type="ECO:0000313" key="2">
    <source>
        <dbReference type="Proteomes" id="UP000012174"/>
    </source>
</evidence>
<evidence type="ECO:0008006" key="3">
    <source>
        <dbReference type="Google" id="ProtNLM"/>
    </source>
</evidence>
<keyword evidence="2" id="KW-1185">Reference proteome</keyword>
<dbReference type="OrthoDB" id="4758498at2759"/>
<dbReference type="AlphaFoldDB" id="M7SET6"/>
<proteinExistence type="predicted"/>
<dbReference type="InterPro" id="IPR027417">
    <property type="entry name" value="P-loop_NTPase"/>
</dbReference>
<reference evidence="2" key="1">
    <citation type="journal article" date="2013" name="Genome Announc.">
        <title>Draft genome sequence of the grapevine dieback fungus Eutypa lata UCR-EL1.</title>
        <authorList>
            <person name="Blanco-Ulate B."/>
            <person name="Rolshausen P.E."/>
            <person name="Cantu D."/>
        </authorList>
    </citation>
    <scope>NUCLEOTIDE SEQUENCE [LARGE SCALE GENOMIC DNA]</scope>
    <source>
        <strain evidence="2">UCR-EL1</strain>
    </source>
</reference>
<dbReference type="EMBL" id="KB707003">
    <property type="protein sequence ID" value="EMR64769.1"/>
    <property type="molecule type" value="Genomic_DNA"/>
</dbReference>
<sequence>MGSEMILGQGVKAVVDWFPMAGECSISLSGMERELISTIDTESLVCFDGNTYYIYCTSAASWLQIYSRTGSNELLKYTGINAPVNYIGPLDWAYRICKRMALRVGKVRPSICFGVTRMAFRVTYMPTKCVVHYEVHKPVIPSKDKTESTRSRLTFVISPIIMPQKALCPVEVEVDFSDELLNRILAPLRNDQKHDFLWRIGRALVDDSEGGTVMVLYGRYGHEGKSVLLKMLTSLIPDASVWCHSDLFGKNSVWPKSEMVNFLAQKRFLICDECEIKDGFSYNNIKRWTSGIPVTLEDGTTCQLSQSAFILTNNIPFHDKAGINNSIGRRLVIYHMDRIMSDFEPPDVSKINNFVVLKFISMAVAVYNSDKKIPPTSLPIAMYSFFRRNINKVTAGLIYDPSSDESECMAATWIMATRCGVDIKTLAVAFKAMSPRLVKTTESGNSYIVSLRPMKMMYTQHGLSVVQSKDEDERMVPNLDELLERIYVVRYKTV</sequence>
<accession>M7SET6</accession>
<organism evidence="1 2">
    <name type="scientific">Eutypa lata (strain UCR-EL1)</name>
    <name type="common">Grapevine dieback disease fungus</name>
    <name type="synonym">Eutypa armeniacae</name>
    <dbReference type="NCBI Taxonomy" id="1287681"/>
    <lineage>
        <taxon>Eukaryota</taxon>
        <taxon>Fungi</taxon>
        <taxon>Dikarya</taxon>
        <taxon>Ascomycota</taxon>
        <taxon>Pezizomycotina</taxon>
        <taxon>Sordariomycetes</taxon>
        <taxon>Xylariomycetidae</taxon>
        <taxon>Xylariales</taxon>
        <taxon>Diatrypaceae</taxon>
        <taxon>Eutypa</taxon>
    </lineage>
</organism>
<dbReference type="STRING" id="1287681.M7SET6"/>
<protein>
    <recommendedName>
        <fullName evidence="3">SF3 helicase domain-containing protein</fullName>
    </recommendedName>
</protein>
<dbReference type="Gene3D" id="3.40.50.300">
    <property type="entry name" value="P-loop containing nucleotide triphosphate hydrolases"/>
    <property type="match status" value="1"/>
</dbReference>
<gene>
    <name evidence="1" type="ORF">UCREL1_8268</name>
</gene>
<evidence type="ECO:0000313" key="1">
    <source>
        <dbReference type="EMBL" id="EMR64769.1"/>
    </source>
</evidence>
<dbReference type="HOGENOM" id="CLU_552102_0_0_1"/>
<dbReference type="eggNOG" id="ENOG502TD3Z">
    <property type="taxonomic scope" value="Eukaryota"/>
</dbReference>
<dbReference type="KEGG" id="ela:UCREL1_8268"/>